<keyword evidence="3" id="KW-1185">Reference proteome</keyword>
<gene>
    <name evidence="2" type="ORF">NDU88_003691</name>
</gene>
<name>A0AAV7UF35_PLEWA</name>
<dbReference type="EMBL" id="JANPWB010000005">
    <property type="protein sequence ID" value="KAJ1186911.1"/>
    <property type="molecule type" value="Genomic_DNA"/>
</dbReference>
<accession>A0AAV7UF35</accession>
<feature type="region of interest" description="Disordered" evidence="1">
    <location>
        <begin position="1"/>
        <end position="22"/>
    </location>
</feature>
<feature type="region of interest" description="Disordered" evidence="1">
    <location>
        <begin position="113"/>
        <end position="132"/>
    </location>
</feature>
<dbReference type="Proteomes" id="UP001066276">
    <property type="component" value="Chromosome 3_1"/>
</dbReference>
<dbReference type="AlphaFoldDB" id="A0AAV7UF35"/>
<feature type="compositionally biased region" description="Basic and acidic residues" evidence="1">
    <location>
        <begin position="116"/>
        <end position="125"/>
    </location>
</feature>
<organism evidence="2 3">
    <name type="scientific">Pleurodeles waltl</name>
    <name type="common">Iberian ribbed newt</name>
    <dbReference type="NCBI Taxonomy" id="8319"/>
    <lineage>
        <taxon>Eukaryota</taxon>
        <taxon>Metazoa</taxon>
        <taxon>Chordata</taxon>
        <taxon>Craniata</taxon>
        <taxon>Vertebrata</taxon>
        <taxon>Euteleostomi</taxon>
        <taxon>Amphibia</taxon>
        <taxon>Batrachia</taxon>
        <taxon>Caudata</taxon>
        <taxon>Salamandroidea</taxon>
        <taxon>Salamandridae</taxon>
        <taxon>Pleurodelinae</taxon>
        <taxon>Pleurodeles</taxon>
    </lineage>
</organism>
<protein>
    <submittedName>
        <fullName evidence="2">Uncharacterized protein</fullName>
    </submittedName>
</protein>
<evidence type="ECO:0000313" key="2">
    <source>
        <dbReference type="EMBL" id="KAJ1186911.1"/>
    </source>
</evidence>
<proteinExistence type="predicted"/>
<sequence length="264" mass="29625">MDRWRQRSRINATQRPPPVPARMKAESGLTTLLSPGEMLPLLLSFFHPYQRAYWRALGGRGSSRFSARSERGHCDATTSPLCVDFGVPLHAEASSYLGAWRALAYSTVRQLRRKSKGLDPSRDNAESSAPTRKALKWDYSGTNLMSTVEAHPSQNATKGAEESVYGPAHTIVDRHTDSEMLQSIYNSIKELQTETRVESRRARLATKQLQGTVHKVVKSCIEIEGKLSSMEERTSVVEGEIEALRAQTITHEVQLTDIMWKLED</sequence>
<comment type="caution">
    <text evidence="2">The sequence shown here is derived from an EMBL/GenBank/DDBJ whole genome shotgun (WGS) entry which is preliminary data.</text>
</comment>
<evidence type="ECO:0000256" key="1">
    <source>
        <dbReference type="SAM" id="MobiDB-lite"/>
    </source>
</evidence>
<evidence type="ECO:0000313" key="3">
    <source>
        <dbReference type="Proteomes" id="UP001066276"/>
    </source>
</evidence>
<reference evidence="2" key="1">
    <citation type="journal article" date="2022" name="bioRxiv">
        <title>Sequencing and chromosome-scale assembly of the giantPleurodeles waltlgenome.</title>
        <authorList>
            <person name="Brown T."/>
            <person name="Elewa A."/>
            <person name="Iarovenko S."/>
            <person name="Subramanian E."/>
            <person name="Araus A.J."/>
            <person name="Petzold A."/>
            <person name="Susuki M."/>
            <person name="Suzuki K.-i.T."/>
            <person name="Hayashi T."/>
            <person name="Toyoda A."/>
            <person name="Oliveira C."/>
            <person name="Osipova E."/>
            <person name="Leigh N.D."/>
            <person name="Simon A."/>
            <person name="Yun M.H."/>
        </authorList>
    </citation>
    <scope>NUCLEOTIDE SEQUENCE</scope>
    <source>
        <strain evidence="2">20211129_DDA</strain>
        <tissue evidence="2">Liver</tissue>
    </source>
</reference>